<sequence>MPSDYDRVLVAGASGRTGREVLDVLAGRDLTVQAITRSAENRSELLERGVDEVVVGDLLDPADAEDAVQGCDGVLCAVGSSLRSMFGPALVDGQGIINLAEAAAREGVERFVMESSIGVGNSKSEVPLPFRLLLYRVLKAKGRAEQYLAITGPPHTIIRPGGLTDGPPRNDVLVAEGGDTITGMIPRADVARLMVSALWTPEAENRTFEVVTRKGLRGEATGLVDVDWAPPVDGARAVAPDGSHRKTRENGR</sequence>
<gene>
    <name evidence="3" type="ORF">ACFR9U_01560</name>
</gene>
<dbReference type="RefSeq" id="WP_247377377.1">
    <property type="nucleotide sequence ID" value="NZ_JALLGV010000003.1"/>
</dbReference>
<dbReference type="EMBL" id="JBHUDJ010000001">
    <property type="protein sequence ID" value="MFD1585653.1"/>
    <property type="molecule type" value="Genomic_DNA"/>
</dbReference>
<keyword evidence="4" id="KW-1185">Reference proteome</keyword>
<evidence type="ECO:0000313" key="3">
    <source>
        <dbReference type="EMBL" id="MFD1585653.1"/>
    </source>
</evidence>
<feature type="compositionally biased region" description="Basic and acidic residues" evidence="1">
    <location>
        <begin position="242"/>
        <end position="252"/>
    </location>
</feature>
<dbReference type="InterPro" id="IPR016040">
    <property type="entry name" value="NAD(P)-bd_dom"/>
</dbReference>
<organism evidence="3 4">
    <name type="scientific">Halorientalis brevis</name>
    <dbReference type="NCBI Taxonomy" id="1126241"/>
    <lineage>
        <taxon>Archaea</taxon>
        <taxon>Methanobacteriati</taxon>
        <taxon>Methanobacteriota</taxon>
        <taxon>Stenosarchaea group</taxon>
        <taxon>Halobacteria</taxon>
        <taxon>Halobacteriales</taxon>
        <taxon>Haloarculaceae</taxon>
        <taxon>Halorientalis</taxon>
    </lineage>
</organism>
<evidence type="ECO:0000313" key="4">
    <source>
        <dbReference type="Proteomes" id="UP001597119"/>
    </source>
</evidence>
<accession>A0ABD6C8E5</accession>
<dbReference type="Gene3D" id="3.40.50.720">
    <property type="entry name" value="NAD(P)-binding Rossmann-like Domain"/>
    <property type="match status" value="1"/>
</dbReference>
<dbReference type="PANTHER" id="PTHR15020:SF50">
    <property type="entry name" value="UPF0659 PROTEIN YMR090W"/>
    <property type="match status" value="1"/>
</dbReference>
<name>A0ABD6C8E5_9EURY</name>
<dbReference type="SUPFAM" id="SSF51735">
    <property type="entry name" value="NAD(P)-binding Rossmann-fold domains"/>
    <property type="match status" value="1"/>
</dbReference>
<dbReference type="Pfam" id="PF13460">
    <property type="entry name" value="NAD_binding_10"/>
    <property type="match status" value="1"/>
</dbReference>
<dbReference type="Proteomes" id="UP001597119">
    <property type="component" value="Unassembled WGS sequence"/>
</dbReference>
<dbReference type="InterPro" id="IPR036291">
    <property type="entry name" value="NAD(P)-bd_dom_sf"/>
</dbReference>
<evidence type="ECO:0000256" key="1">
    <source>
        <dbReference type="SAM" id="MobiDB-lite"/>
    </source>
</evidence>
<feature type="domain" description="NAD(P)-binding" evidence="2">
    <location>
        <begin position="12"/>
        <end position="198"/>
    </location>
</feature>
<feature type="region of interest" description="Disordered" evidence="1">
    <location>
        <begin position="233"/>
        <end position="252"/>
    </location>
</feature>
<reference evidence="3 4" key="1">
    <citation type="journal article" date="2019" name="Int. J. Syst. Evol. Microbiol.">
        <title>The Global Catalogue of Microorganisms (GCM) 10K type strain sequencing project: providing services to taxonomists for standard genome sequencing and annotation.</title>
        <authorList>
            <consortium name="The Broad Institute Genomics Platform"/>
            <consortium name="The Broad Institute Genome Sequencing Center for Infectious Disease"/>
            <person name="Wu L."/>
            <person name="Ma J."/>
        </authorList>
    </citation>
    <scope>NUCLEOTIDE SEQUENCE [LARGE SCALE GENOMIC DNA]</scope>
    <source>
        <strain evidence="3 4">CGMCC 1.12125</strain>
    </source>
</reference>
<dbReference type="AlphaFoldDB" id="A0ABD6C8E5"/>
<dbReference type="PANTHER" id="PTHR15020">
    <property type="entry name" value="FLAVIN REDUCTASE-RELATED"/>
    <property type="match status" value="1"/>
</dbReference>
<evidence type="ECO:0000259" key="2">
    <source>
        <dbReference type="Pfam" id="PF13460"/>
    </source>
</evidence>
<proteinExistence type="predicted"/>
<dbReference type="CDD" id="cd05243">
    <property type="entry name" value="SDR_a5"/>
    <property type="match status" value="1"/>
</dbReference>
<comment type="caution">
    <text evidence="3">The sequence shown here is derived from an EMBL/GenBank/DDBJ whole genome shotgun (WGS) entry which is preliminary data.</text>
</comment>
<protein>
    <submittedName>
        <fullName evidence="3">SDR family oxidoreductase</fullName>
    </submittedName>
</protein>